<evidence type="ECO:0000256" key="3">
    <source>
        <dbReference type="ARBA" id="ARBA00007357"/>
    </source>
</evidence>
<dbReference type="Gene3D" id="1.10.1380.10">
    <property type="entry name" value="Neutral endopeptidase , domain2"/>
    <property type="match status" value="2"/>
</dbReference>
<accession>A0A3Q0IXP3</accession>
<dbReference type="CDD" id="cd08662">
    <property type="entry name" value="M13"/>
    <property type="match status" value="1"/>
</dbReference>
<evidence type="ECO:0000313" key="14">
    <source>
        <dbReference type="RefSeq" id="XP_026681016.1"/>
    </source>
</evidence>
<proteinExistence type="inferred from homology"/>
<dbReference type="PaxDb" id="121845-A0A3Q0IXP3"/>
<dbReference type="RefSeq" id="XP_026681016.1">
    <property type="nucleotide sequence ID" value="XM_026825215.1"/>
</dbReference>
<evidence type="ECO:0000256" key="8">
    <source>
        <dbReference type="ARBA" id="ARBA00023049"/>
    </source>
</evidence>
<evidence type="ECO:0000256" key="6">
    <source>
        <dbReference type="ARBA" id="ARBA00022801"/>
    </source>
</evidence>
<evidence type="ECO:0000256" key="1">
    <source>
        <dbReference type="ARBA" id="ARBA00001947"/>
    </source>
</evidence>
<dbReference type="InterPro" id="IPR008753">
    <property type="entry name" value="Peptidase_M13_N"/>
</dbReference>
<evidence type="ECO:0000313" key="13">
    <source>
        <dbReference type="Proteomes" id="UP000079169"/>
    </source>
</evidence>
<dbReference type="PROSITE" id="PS51885">
    <property type="entry name" value="NEPRILYSIN"/>
    <property type="match status" value="1"/>
</dbReference>
<dbReference type="PANTHER" id="PTHR11733:SF228">
    <property type="entry name" value="PROTEIN GONE EARLY"/>
    <property type="match status" value="1"/>
</dbReference>
<comment type="similarity">
    <text evidence="3">Belongs to the peptidase M13 family.</text>
</comment>
<evidence type="ECO:0000256" key="9">
    <source>
        <dbReference type="SAM" id="MobiDB-lite"/>
    </source>
</evidence>
<keyword evidence="7" id="KW-0862">Zinc</keyword>
<dbReference type="GO" id="GO:0004222">
    <property type="term" value="F:metalloendopeptidase activity"/>
    <property type="evidence" value="ECO:0007669"/>
    <property type="project" value="InterPro"/>
</dbReference>
<dbReference type="PANTHER" id="PTHR11733">
    <property type="entry name" value="ZINC METALLOPROTEASE FAMILY M13 NEPRILYSIN-RELATED"/>
    <property type="match status" value="1"/>
</dbReference>
<keyword evidence="10" id="KW-0472">Membrane</keyword>
<dbReference type="GO" id="GO:0046872">
    <property type="term" value="F:metal ion binding"/>
    <property type="evidence" value="ECO:0007669"/>
    <property type="project" value="UniProtKB-KW"/>
</dbReference>
<evidence type="ECO:0000256" key="7">
    <source>
        <dbReference type="ARBA" id="ARBA00022833"/>
    </source>
</evidence>
<comment type="subcellular location">
    <subcellularLocation>
        <location evidence="2">Cell membrane</location>
        <topology evidence="2">Single-pass type II membrane protein</topology>
    </subcellularLocation>
</comment>
<dbReference type="AlphaFoldDB" id="A0A3Q0IXP3"/>
<feature type="region of interest" description="Disordered" evidence="9">
    <location>
        <begin position="1"/>
        <end position="75"/>
    </location>
</feature>
<protein>
    <submittedName>
        <fullName evidence="14">Protein gone early</fullName>
    </submittedName>
</protein>
<name>A0A3Q0IXP3_DIACI</name>
<keyword evidence="13" id="KW-1185">Reference proteome</keyword>
<gene>
    <name evidence="14" type="primary">LOC103511474</name>
</gene>
<dbReference type="GeneID" id="103511474"/>
<evidence type="ECO:0000259" key="12">
    <source>
        <dbReference type="Pfam" id="PF05649"/>
    </source>
</evidence>
<organism evidence="13 14">
    <name type="scientific">Diaphorina citri</name>
    <name type="common">Asian citrus psyllid</name>
    <dbReference type="NCBI Taxonomy" id="121845"/>
    <lineage>
        <taxon>Eukaryota</taxon>
        <taxon>Metazoa</taxon>
        <taxon>Ecdysozoa</taxon>
        <taxon>Arthropoda</taxon>
        <taxon>Hexapoda</taxon>
        <taxon>Insecta</taxon>
        <taxon>Pterygota</taxon>
        <taxon>Neoptera</taxon>
        <taxon>Paraneoptera</taxon>
        <taxon>Hemiptera</taxon>
        <taxon>Sternorrhyncha</taxon>
        <taxon>Psylloidea</taxon>
        <taxon>Psyllidae</taxon>
        <taxon>Diaphorininae</taxon>
        <taxon>Diaphorina</taxon>
    </lineage>
</organism>
<dbReference type="KEGG" id="dci:103511474"/>
<feature type="domain" description="Peptidase M13 N-terminal" evidence="12">
    <location>
        <begin position="419"/>
        <end position="499"/>
    </location>
</feature>
<dbReference type="InterPro" id="IPR024079">
    <property type="entry name" value="MetalloPept_cat_dom_sf"/>
</dbReference>
<comment type="cofactor">
    <cofactor evidence="1">
        <name>Zn(2+)</name>
        <dbReference type="ChEBI" id="CHEBI:29105"/>
    </cofactor>
</comment>
<evidence type="ECO:0000256" key="5">
    <source>
        <dbReference type="ARBA" id="ARBA00022723"/>
    </source>
</evidence>
<keyword evidence="10" id="KW-0812">Transmembrane</keyword>
<feature type="domain" description="Peptidase M13 N-terminal" evidence="12">
    <location>
        <begin position="179"/>
        <end position="414"/>
    </location>
</feature>
<feature type="compositionally biased region" description="Basic and acidic residues" evidence="9">
    <location>
        <begin position="1"/>
        <end position="44"/>
    </location>
</feature>
<keyword evidence="5" id="KW-0479">Metal-binding</keyword>
<dbReference type="GO" id="GO:0005886">
    <property type="term" value="C:plasma membrane"/>
    <property type="evidence" value="ECO:0007669"/>
    <property type="project" value="UniProtKB-SubCell"/>
</dbReference>
<evidence type="ECO:0000256" key="2">
    <source>
        <dbReference type="ARBA" id="ARBA00004401"/>
    </source>
</evidence>
<dbReference type="Pfam" id="PF01431">
    <property type="entry name" value="Peptidase_M13"/>
    <property type="match status" value="1"/>
</dbReference>
<sequence length="766" mass="85614">MSDKTTPELEHKPISPKHADKPTDDDCHETETDHCDFVNEKEPLNKNNLKASVTSVNNKETNKQQDGGLNSETRTTKLKKTNSYKVNNVKSQNSNGHMPAKLHQLEEELRKRSGLSRSGLLLAIILIVLLFVLFTTLIVIVFLWPKNLHSQIYPICKTPACLTSSAQMLPMLNNNVSACDDFREYACGSWLKNNHVPLQHKHSWNMRTQISYEQKQKIRDLIVTRPWSPTLADAANVQWKLKTFFDSCMDVESIESDGHKPLTKVFTDVGGWTIQSGKLATNMYSWDPKRSLVKVHAEHGGTPYLKVDVVPDPSDALQNIIRVSPAGLGLPDRNFYFIEDQYNSPILLAYQTYISDMSQLLGVTSVGAKQLCDDIFHYEIRLAEITPEADVLKDINSGYKKVTLREVKQSAPSVSEVLPLPRWEFCVDTLQRYMGLGVTALVQKNNPPSAQVTESVDKVFNAVRSTIVNNYKQAGWLSPELRNFILQKIQSISLQVGLPNPLSLDKYVNEYYSSLYVYKNDFFGAVESGNLFRQLELQRRLVTPTDETRWLDAIVSPDLAISYIVSANTIVVPSGILSAPFYHPEYTLSLIYGRLGVDLSQAVLSSVSPWNVLYSTDGALLDSEFPAVNDSQRVVAESAPCIGRSIERTVQSSSALGNVTTYETMTRISAVRQAFKALESLLESTPHIHQPALETVEPPSLFFLAYSQGVCSVTSREHNQLLSILGQLSDSALLKTILSQSKQFSDVYSCSSEAELYTESACPDVI</sequence>
<evidence type="ECO:0000256" key="10">
    <source>
        <dbReference type="SAM" id="Phobius"/>
    </source>
</evidence>
<evidence type="ECO:0000259" key="11">
    <source>
        <dbReference type="Pfam" id="PF01431"/>
    </source>
</evidence>
<feature type="domain" description="Peptidase M13 C-terminal" evidence="11">
    <location>
        <begin position="563"/>
        <end position="762"/>
    </location>
</feature>
<reference evidence="14" key="1">
    <citation type="submission" date="2025-08" db="UniProtKB">
        <authorList>
            <consortium name="RefSeq"/>
        </authorList>
    </citation>
    <scope>IDENTIFICATION</scope>
</reference>
<dbReference type="InterPro" id="IPR042089">
    <property type="entry name" value="Peptidase_M13_dom_2"/>
</dbReference>
<dbReference type="Proteomes" id="UP000079169">
    <property type="component" value="Unplaced"/>
</dbReference>
<keyword evidence="6" id="KW-0378">Hydrolase</keyword>
<dbReference type="InterPro" id="IPR018497">
    <property type="entry name" value="Peptidase_M13_C"/>
</dbReference>
<evidence type="ECO:0000256" key="4">
    <source>
        <dbReference type="ARBA" id="ARBA00022670"/>
    </source>
</evidence>
<feature type="transmembrane region" description="Helical" evidence="10">
    <location>
        <begin position="120"/>
        <end position="144"/>
    </location>
</feature>
<dbReference type="Pfam" id="PF05649">
    <property type="entry name" value="Peptidase_M13_N"/>
    <property type="match status" value="2"/>
</dbReference>
<dbReference type="SUPFAM" id="SSF55486">
    <property type="entry name" value="Metalloproteases ('zincins'), catalytic domain"/>
    <property type="match status" value="1"/>
</dbReference>
<keyword evidence="4" id="KW-0645">Protease</keyword>
<dbReference type="STRING" id="121845.A0A3Q0IXP3"/>
<keyword evidence="10" id="KW-1133">Transmembrane helix</keyword>
<dbReference type="InterPro" id="IPR000718">
    <property type="entry name" value="Peptidase_M13"/>
</dbReference>
<keyword evidence="8" id="KW-0482">Metalloprotease</keyword>
<dbReference type="Gene3D" id="3.40.390.10">
    <property type="entry name" value="Collagenase (Catalytic Domain)"/>
    <property type="match status" value="2"/>
</dbReference>
<feature type="compositionally biased region" description="Polar residues" evidence="9">
    <location>
        <begin position="51"/>
        <end position="73"/>
    </location>
</feature>
<dbReference type="GO" id="GO:0016485">
    <property type="term" value="P:protein processing"/>
    <property type="evidence" value="ECO:0007669"/>
    <property type="project" value="TreeGrafter"/>
</dbReference>